<keyword evidence="5 8" id="KW-1133">Transmembrane helix</keyword>
<accession>A0A1Y3BP84</accession>
<evidence type="ECO:0000256" key="1">
    <source>
        <dbReference type="ARBA" id="ARBA00004141"/>
    </source>
</evidence>
<keyword evidence="10" id="KW-1185">Reference proteome</keyword>
<evidence type="ECO:0000256" key="4">
    <source>
        <dbReference type="ARBA" id="ARBA00022692"/>
    </source>
</evidence>
<dbReference type="GO" id="GO:0005262">
    <property type="term" value="F:calcium channel activity"/>
    <property type="evidence" value="ECO:0007669"/>
    <property type="project" value="TreeGrafter"/>
</dbReference>
<evidence type="ECO:0000256" key="8">
    <source>
        <dbReference type="SAM" id="Phobius"/>
    </source>
</evidence>
<protein>
    <submittedName>
        <fullName evidence="9">Uncharacterized protein</fullName>
    </submittedName>
</protein>
<organism evidence="9 10">
    <name type="scientific">Euroglyphus maynei</name>
    <name type="common">Mayne's house dust mite</name>
    <dbReference type="NCBI Taxonomy" id="6958"/>
    <lineage>
        <taxon>Eukaryota</taxon>
        <taxon>Metazoa</taxon>
        <taxon>Ecdysozoa</taxon>
        <taxon>Arthropoda</taxon>
        <taxon>Chelicerata</taxon>
        <taxon>Arachnida</taxon>
        <taxon>Acari</taxon>
        <taxon>Acariformes</taxon>
        <taxon>Sarcoptiformes</taxon>
        <taxon>Astigmata</taxon>
        <taxon>Psoroptidia</taxon>
        <taxon>Analgoidea</taxon>
        <taxon>Pyroglyphidae</taxon>
        <taxon>Pyroglyphinae</taxon>
        <taxon>Euroglyphus</taxon>
    </lineage>
</organism>
<dbReference type="Proteomes" id="UP000194236">
    <property type="component" value="Unassembled WGS sequence"/>
</dbReference>
<reference evidence="9 10" key="1">
    <citation type="submission" date="2017-03" db="EMBL/GenBank/DDBJ databases">
        <title>Genome Survey of Euroglyphus maynei.</title>
        <authorList>
            <person name="Arlian L.G."/>
            <person name="Morgan M.S."/>
            <person name="Rider S.D."/>
        </authorList>
    </citation>
    <scope>NUCLEOTIDE SEQUENCE [LARGE SCALE GENOMIC DNA]</scope>
    <source>
        <strain evidence="9">Arlian Lab</strain>
        <tissue evidence="9">Whole body</tissue>
    </source>
</reference>
<feature type="transmembrane region" description="Helical" evidence="8">
    <location>
        <begin position="171"/>
        <end position="194"/>
    </location>
</feature>
<dbReference type="AlphaFoldDB" id="A0A1Y3BP84"/>
<keyword evidence="3" id="KW-0813">Transport</keyword>
<evidence type="ECO:0000313" key="9">
    <source>
        <dbReference type="EMBL" id="OTF80965.1"/>
    </source>
</evidence>
<comment type="caution">
    <text evidence="9">The sequence shown here is derived from an EMBL/GenBank/DDBJ whole genome shotgun (WGS) entry which is preliminary data.</text>
</comment>
<dbReference type="PANTHER" id="PTHR10846:SF73">
    <property type="entry name" value="SODIUM_CALCIUM EXCHANGER MEMBRANE REGION DOMAIN-CONTAINING PROTEIN"/>
    <property type="match status" value="1"/>
</dbReference>
<keyword evidence="4 8" id="KW-0812">Transmembrane</keyword>
<keyword evidence="3" id="KW-0050">Antiport</keyword>
<dbReference type="InterPro" id="IPR004481">
    <property type="entry name" value="K/Na/Ca-exchanger"/>
</dbReference>
<evidence type="ECO:0000256" key="6">
    <source>
        <dbReference type="ARBA" id="ARBA00023136"/>
    </source>
</evidence>
<proteinExistence type="inferred from homology"/>
<comment type="subcellular location">
    <subcellularLocation>
        <location evidence="1">Membrane</location>
        <topology evidence="1">Multi-pass membrane protein</topology>
    </subcellularLocation>
</comment>
<dbReference type="GO" id="GO:0006874">
    <property type="term" value="P:intracellular calcium ion homeostasis"/>
    <property type="evidence" value="ECO:0007669"/>
    <property type="project" value="TreeGrafter"/>
</dbReference>
<comment type="similarity">
    <text evidence="2">Belongs to the Ca(2+):cation antiporter (CaCA) (TC 2.A.19) family. SLC24A subfamily.</text>
</comment>
<evidence type="ECO:0000256" key="5">
    <source>
        <dbReference type="ARBA" id="ARBA00022989"/>
    </source>
</evidence>
<dbReference type="OrthoDB" id="2127281at2759"/>
<evidence type="ECO:0000256" key="3">
    <source>
        <dbReference type="ARBA" id="ARBA00022449"/>
    </source>
</evidence>
<dbReference type="GO" id="GO:0008273">
    <property type="term" value="F:calcium, potassium:sodium antiporter activity"/>
    <property type="evidence" value="ECO:0007669"/>
    <property type="project" value="TreeGrafter"/>
</dbReference>
<sequence length="203" mass="23003">MTTTTTAQSSISPTNHNNNSTDILIRNILLNQSTEYYDDELILEQMLAAANMSQPPPETWRAIVNLLTRGMNITHLQHHLLNNRQNDSNETLSSSITKQTKNGKTISLLTFKHDADDDKNNQQKNTNHVDSSDDDDQNLTILKSTKSHLESAIDEFPPDFMTDDFRQKGGFIVHIIIFIYLSLALAVICDDYFLKSLEYISEG</sequence>
<dbReference type="GO" id="GO:0005886">
    <property type="term" value="C:plasma membrane"/>
    <property type="evidence" value="ECO:0007669"/>
    <property type="project" value="TreeGrafter"/>
</dbReference>
<dbReference type="EMBL" id="MUJZ01015832">
    <property type="protein sequence ID" value="OTF80965.1"/>
    <property type="molecule type" value="Genomic_DNA"/>
</dbReference>
<evidence type="ECO:0000256" key="2">
    <source>
        <dbReference type="ARBA" id="ARBA00005364"/>
    </source>
</evidence>
<gene>
    <name evidence="9" type="ORF">BLA29_006585</name>
</gene>
<dbReference type="PANTHER" id="PTHR10846">
    <property type="entry name" value="SODIUM/POTASSIUM/CALCIUM EXCHANGER"/>
    <property type="match status" value="1"/>
</dbReference>
<keyword evidence="6 8" id="KW-0472">Membrane</keyword>
<name>A0A1Y3BP84_EURMA</name>
<feature type="region of interest" description="Disordered" evidence="7">
    <location>
        <begin position="114"/>
        <end position="137"/>
    </location>
</feature>
<evidence type="ECO:0000256" key="7">
    <source>
        <dbReference type="SAM" id="MobiDB-lite"/>
    </source>
</evidence>
<evidence type="ECO:0000313" key="10">
    <source>
        <dbReference type="Proteomes" id="UP000194236"/>
    </source>
</evidence>